<evidence type="ECO:0000313" key="3">
    <source>
        <dbReference type="EMBL" id="CDO08230.1"/>
    </source>
</evidence>
<protein>
    <submittedName>
        <fullName evidence="3">Integral membrane protein</fullName>
    </submittedName>
</protein>
<feature type="transmembrane region" description="Helical" evidence="2">
    <location>
        <begin position="187"/>
        <end position="215"/>
    </location>
</feature>
<organism evidence="3 4">
    <name type="scientific">Mycolicibacterium cosmeticum</name>
    <dbReference type="NCBI Taxonomy" id="258533"/>
    <lineage>
        <taxon>Bacteria</taxon>
        <taxon>Bacillati</taxon>
        <taxon>Actinomycetota</taxon>
        <taxon>Actinomycetes</taxon>
        <taxon>Mycobacteriales</taxon>
        <taxon>Mycobacteriaceae</taxon>
        <taxon>Mycolicibacterium</taxon>
    </lineage>
</organism>
<reference evidence="3" key="1">
    <citation type="submission" date="2014-03" db="EMBL/GenBank/DDBJ databases">
        <title>Draft Genome Sequence of Mycobacterium cosmeticum DSM 44829.</title>
        <authorList>
            <person name="Croce O."/>
            <person name="Robert C."/>
            <person name="Raoult D."/>
            <person name="Drancourt M."/>
        </authorList>
    </citation>
    <scope>NUCLEOTIDE SEQUENCE [LARGE SCALE GENOMIC DNA]</scope>
    <source>
        <strain evidence="3">DSM 44829</strain>
    </source>
</reference>
<keyword evidence="2" id="KW-0812">Transmembrane</keyword>
<accession>W9BKN9</accession>
<dbReference type="EMBL" id="CCBB010000001">
    <property type="protein sequence ID" value="CDO08230.1"/>
    <property type="molecule type" value="Genomic_DNA"/>
</dbReference>
<feature type="transmembrane region" description="Helical" evidence="2">
    <location>
        <begin position="29"/>
        <end position="50"/>
    </location>
</feature>
<comment type="caution">
    <text evidence="3">The sequence shown here is derived from an EMBL/GenBank/DDBJ whole genome shotgun (WGS) entry which is preliminary data.</text>
</comment>
<dbReference type="InterPro" id="IPR021315">
    <property type="entry name" value="Gap/Sap"/>
</dbReference>
<feature type="transmembrane region" description="Helical" evidence="2">
    <location>
        <begin position="150"/>
        <end position="167"/>
    </location>
</feature>
<feature type="region of interest" description="Disordered" evidence="1">
    <location>
        <begin position="103"/>
        <end position="122"/>
    </location>
</feature>
<keyword evidence="2" id="KW-1133">Transmembrane helix</keyword>
<dbReference type="Proteomes" id="UP000028870">
    <property type="component" value="Unassembled WGS sequence"/>
</dbReference>
<feature type="transmembrane region" description="Helical" evidence="2">
    <location>
        <begin position="236"/>
        <end position="256"/>
    </location>
</feature>
<dbReference type="eggNOG" id="ENOG5031N78">
    <property type="taxonomic scope" value="Bacteria"/>
</dbReference>
<dbReference type="AlphaFoldDB" id="W9BKN9"/>
<feature type="transmembrane region" description="Helical" evidence="2">
    <location>
        <begin position="80"/>
        <end position="98"/>
    </location>
</feature>
<sequence>MLALPIALDPVRLGVNLLLVSRPRPAQNLLVYWIGCVTASVLLLLVPLLVLHNTAMFSSFVHDLANPRTSTSATVRGIEIGVGVLVLLIAALTAVRAVRGRRAATDRTEPSDGTTGSDESPIARLLKRGRDAPADGGSAVQRLLGKIHRAWESGALWVAAVIGFWAGPNPSLVTFSLATILASGAAFGAQLGAAVVFIIVSLAVVEVVLISNLVAPARTQAVLRRVHDWVGGYRRQIVVAILTLVGLAFVAQGTGIL</sequence>
<keyword evidence="4" id="KW-1185">Reference proteome</keyword>
<name>W9BKN9_MYCCO</name>
<dbReference type="Pfam" id="PF11139">
    <property type="entry name" value="SfLAP"/>
    <property type="match status" value="1"/>
</dbReference>
<keyword evidence="2" id="KW-0472">Membrane</keyword>
<reference evidence="3" key="2">
    <citation type="submission" date="2014-03" db="EMBL/GenBank/DDBJ databases">
        <authorList>
            <person name="Urmite Genomes"/>
        </authorList>
    </citation>
    <scope>NUCLEOTIDE SEQUENCE</scope>
    <source>
        <strain evidence="3">DSM 44829</strain>
    </source>
</reference>
<proteinExistence type="predicted"/>
<evidence type="ECO:0000256" key="1">
    <source>
        <dbReference type="SAM" id="MobiDB-lite"/>
    </source>
</evidence>
<dbReference type="STRING" id="258533.BN977_03049"/>
<gene>
    <name evidence="3" type="ORF">BN977_03049</name>
</gene>
<evidence type="ECO:0000313" key="4">
    <source>
        <dbReference type="Proteomes" id="UP000028870"/>
    </source>
</evidence>
<evidence type="ECO:0000256" key="2">
    <source>
        <dbReference type="SAM" id="Phobius"/>
    </source>
</evidence>